<dbReference type="Pfam" id="PF04265">
    <property type="entry name" value="TPK_B1_binding"/>
    <property type="match status" value="1"/>
</dbReference>
<dbReference type="PANTHER" id="PTHR13622:SF8">
    <property type="entry name" value="THIAMIN PYROPHOSPHOKINASE 1"/>
    <property type="match status" value="1"/>
</dbReference>
<evidence type="ECO:0000256" key="5">
    <source>
        <dbReference type="ARBA" id="ARBA00022777"/>
    </source>
</evidence>
<comment type="caution">
    <text evidence="9">The sequence shown here is derived from an EMBL/GenBank/DDBJ whole genome shotgun (WGS) entry which is preliminary data.</text>
</comment>
<dbReference type="GO" id="GO:0009229">
    <property type="term" value="P:thiamine diphosphate biosynthetic process"/>
    <property type="evidence" value="ECO:0007669"/>
    <property type="project" value="UniProtKB-UniRule"/>
</dbReference>
<name>A0A9P4P0V1_9PEZI</name>
<feature type="domain" description="Thiamin pyrophosphokinase thiamin-binding" evidence="8">
    <location>
        <begin position="189"/>
        <end position="257"/>
    </location>
</feature>
<dbReference type="Proteomes" id="UP000800235">
    <property type="component" value="Unassembled WGS sequence"/>
</dbReference>
<dbReference type="OrthoDB" id="25149at2759"/>
<gene>
    <name evidence="9" type="ORF">EJ08DRAFT_675593</name>
</gene>
<dbReference type="CDD" id="cd07995">
    <property type="entry name" value="TPK"/>
    <property type="match status" value="1"/>
</dbReference>
<evidence type="ECO:0000256" key="6">
    <source>
        <dbReference type="ARBA" id="ARBA00022840"/>
    </source>
</evidence>
<dbReference type="GO" id="GO:0004788">
    <property type="term" value="F:thiamine diphosphokinase activity"/>
    <property type="evidence" value="ECO:0007669"/>
    <property type="project" value="UniProtKB-UniRule"/>
</dbReference>
<keyword evidence="5 7" id="KW-0418">Kinase</keyword>
<evidence type="ECO:0000256" key="2">
    <source>
        <dbReference type="ARBA" id="ARBA00006785"/>
    </source>
</evidence>
<dbReference type="FunFam" id="2.60.120.320:FF:000001">
    <property type="entry name" value="Thiamine pyrophosphokinase"/>
    <property type="match status" value="1"/>
</dbReference>
<proteinExistence type="inferred from homology"/>
<evidence type="ECO:0000259" key="8">
    <source>
        <dbReference type="SMART" id="SM00983"/>
    </source>
</evidence>
<dbReference type="InterPro" id="IPR036371">
    <property type="entry name" value="TPK_B1-bd_sf"/>
</dbReference>
<evidence type="ECO:0000256" key="4">
    <source>
        <dbReference type="ARBA" id="ARBA00022741"/>
    </source>
</evidence>
<comment type="catalytic activity">
    <reaction evidence="7">
        <text>thiamine + ATP = thiamine diphosphate + AMP + H(+)</text>
        <dbReference type="Rhea" id="RHEA:11576"/>
        <dbReference type="ChEBI" id="CHEBI:15378"/>
        <dbReference type="ChEBI" id="CHEBI:18385"/>
        <dbReference type="ChEBI" id="CHEBI:30616"/>
        <dbReference type="ChEBI" id="CHEBI:58937"/>
        <dbReference type="ChEBI" id="CHEBI:456215"/>
    </reaction>
</comment>
<dbReference type="InterPro" id="IPR006282">
    <property type="entry name" value="Thi_PPkinase"/>
</dbReference>
<keyword evidence="10" id="KW-1185">Reference proteome</keyword>
<dbReference type="Gene3D" id="3.40.50.10240">
    <property type="entry name" value="Thiamin pyrophosphokinase, catalytic domain"/>
    <property type="match status" value="1"/>
</dbReference>
<accession>A0A9P4P0V1</accession>
<keyword evidence="4 7" id="KW-0547">Nucleotide-binding</keyword>
<dbReference type="NCBIfam" id="TIGR01378">
    <property type="entry name" value="thi_PPkinase"/>
    <property type="match status" value="1"/>
</dbReference>
<dbReference type="GO" id="GO:0030975">
    <property type="term" value="F:thiamine binding"/>
    <property type="evidence" value="ECO:0007669"/>
    <property type="project" value="UniProtKB-UniRule"/>
</dbReference>
<dbReference type="InterPro" id="IPR036759">
    <property type="entry name" value="TPK_catalytic_sf"/>
</dbReference>
<dbReference type="PANTHER" id="PTHR13622">
    <property type="entry name" value="THIAMIN PYROPHOSPHOKINASE"/>
    <property type="match status" value="1"/>
</dbReference>
<organism evidence="9 10">
    <name type="scientific">Tothia fuscella</name>
    <dbReference type="NCBI Taxonomy" id="1048955"/>
    <lineage>
        <taxon>Eukaryota</taxon>
        <taxon>Fungi</taxon>
        <taxon>Dikarya</taxon>
        <taxon>Ascomycota</taxon>
        <taxon>Pezizomycotina</taxon>
        <taxon>Dothideomycetes</taxon>
        <taxon>Pleosporomycetidae</taxon>
        <taxon>Venturiales</taxon>
        <taxon>Cylindrosympodiaceae</taxon>
        <taxon>Tothia</taxon>
    </lineage>
</organism>
<dbReference type="SUPFAM" id="SSF63999">
    <property type="entry name" value="Thiamin pyrophosphokinase, catalytic domain"/>
    <property type="match status" value="1"/>
</dbReference>
<comment type="similarity">
    <text evidence="2 7">Belongs to the thiamine pyrophosphokinase family.</text>
</comment>
<dbReference type="AlphaFoldDB" id="A0A9P4P0V1"/>
<evidence type="ECO:0000313" key="10">
    <source>
        <dbReference type="Proteomes" id="UP000800235"/>
    </source>
</evidence>
<dbReference type="InterPro" id="IPR007373">
    <property type="entry name" value="Thiamin_PyroPKinase_B1-bd"/>
</dbReference>
<reference evidence="9" key="1">
    <citation type="journal article" date="2020" name="Stud. Mycol.">
        <title>101 Dothideomycetes genomes: a test case for predicting lifestyles and emergence of pathogens.</title>
        <authorList>
            <person name="Haridas S."/>
            <person name="Albert R."/>
            <person name="Binder M."/>
            <person name="Bloem J."/>
            <person name="Labutti K."/>
            <person name="Salamov A."/>
            <person name="Andreopoulos B."/>
            <person name="Baker S."/>
            <person name="Barry K."/>
            <person name="Bills G."/>
            <person name="Bluhm B."/>
            <person name="Cannon C."/>
            <person name="Castanera R."/>
            <person name="Culley D."/>
            <person name="Daum C."/>
            <person name="Ezra D."/>
            <person name="Gonzalez J."/>
            <person name="Henrissat B."/>
            <person name="Kuo A."/>
            <person name="Liang C."/>
            <person name="Lipzen A."/>
            <person name="Lutzoni F."/>
            <person name="Magnuson J."/>
            <person name="Mondo S."/>
            <person name="Nolan M."/>
            <person name="Ohm R."/>
            <person name="Pangilinan J."/>
            <person name="Park H.-J."/>
            <person name="Ramirez L."/>
            <person name="Alfaro M."/>
            <person name="Sun H."/>
            <person name="Tritt A."/>
            <person name="Yoshinaga Y."/>
            <person name="Zwiers L.-H."/>
            <person name="Turgeon B."/>
            <person name="Goodwin S."/>
            <person name="Spatafora J."/>
            <person name="Crous P."/>
            <person name="Grigoriev I."/>
        </authorList>
    </citation>
    <scope>NUCLEOTIDE SEQUENCE</scope>
    <source>
        <strain evidence="9">CBS 130266</strain>
    </source>
</reference>
<dbReference type="EMBL" id="MU007014">
    <property type="protein sequence ID" value="KAF2435197.1"/>
    <property type="molecule type" value="Genomic_DNA"/>
</dbReference>
<dbReference type="GO" id="GO:0005524">
    <property type="term" value="F:ATP binding"/>
    <property type="evidence" value="ECO:0007669"/>
    <property type="project" value="UniProtKB-UniRule"/>
</dbReference>
<evidence type="ECO:0000313" key="9">
    <source>
        <dbReference type="EMBL" id="KAF2435197.1"/>
    </source>
</evidence>
<dbReference type="GO" id="GO:0006772">
    <property type="term" value="P:thiamine metabolic process"/>
    <property type="evidence" value="ECO:0007669"/>
    <property type="project" value="InterPro"/>
</dbReference>
<evidence type="ECO:0000256" key="1">
    <source>
        <dbReference type="ARBA" id="ARBA00005078"/>
    </source>
</evidence>
<evidence type="ECO:0000256" key="7">
    <source>
        <dbReference type="PIRNR" id="PIRNR031057"/>
    </source>
</evidence>
<dbReference type="Pfam" id="PF04263">
    <property type="entry name" value="TPK_catalytic"/>
    <property type="match status" value="1"/>
</dbReference>
<dbReference type="GO" id="GO:0016301">
    <property type="term" value="F:kinase activity"/>
    <property type="evidence" value="ECO:0007669"/>
    <property type="project" value="UniProtKB-UniRule"/>
</dbReference>
<dbReference type="PIRSF" id="PIRSF031057">
    <property type="entry name" value="Thiamin_pyrophosphokinase"/>
    <property type="match status" value="1"/>
</dbReference>
<dbReference type="SMART" id="SM00983">
    <property type="entry name" value="TPK_B1_binding"/>
    <property type="match status" value="1"/>
</dbReference>
<keyword evidence="3 7" id="KW-0808">Transferase</keyword>
<evidence type="ECO:0000256" key="3">
    <source>
        <dbReference type="ARBA" id="ARBA00022679"/>
    </source>
</evidence>
<dbReference type="InterPro" id="IPR007371">
    <property type="entry name" value="TPK_catalytic"/>
</dbReference>
<sequence length="268" mass="30052">MEFEPGKYLSSDVPSPNVELAGLIILNQPISTFSTFKRIWNHTNHRICADGGANRLYDIFSDLEEEHRDQYLPDLIIGDLDSLRLDVRRYYESQGVQIFEDGDQYSTDFGKSMKALTGGYPKLSLISESGSQQDIIIKGTISGRVDQGIGLLHELYRETMNRSGSSGTHSGIRLWLISEQSVSSLLRPGQNVILGVDQKDDIFTPNIGILPIFGPAVITTKGLEWDVEDWKTEMGGMVSTSNHIMHDKVEVQTDVVVLFTIEMKERLK</sequence>
<protein>
    <recommendedName>
        <fullName evidence="7">Thiamine pyrophosphokinase</fullName>
        <ecNumber evidence="7">2.7.6.2</ecNumber>
    </recommendedName>
</protein>
<dbReference type="SUPFAM" id="SSF63862">
    <property type="entry name" value="Thiamin pyrophosphokinase, substrate-binding domain"/>
    <property type="match status" value="1"/>
</dbReference>
<keyword evidence="6 7" id="KW-0067">ATP-binding</keyword>
<dbReference type="InterPro" id="IPR016966">
    <property type="entry name" value="Thiamin_pyrophosphokinase_euk"/>
</dbReference>
<comment type="pathway">
    <text evidence="1 7">Cofactor biosynthesis; thiamine diphosphate biosynthesis; thiamine diphosphate from thiamine: step 1/1.</text>
</comment>
<dbReference type="EC" id="2.7.6.2" evidence="7"/>
<dbReference type="Gene3D" id="2.60.120.320">
    <property type="entry name" value="Thiamin pyrophosphokinase, thiamin-binding domain"/>
    <property type="match status" value="1"/>
</dbReference>